<evidence type="ECO:0000256" key="7">
    <source>
        <dbReference type="ARBA" id="ARBA00023136"/>
    </source>
</evidence>
<evidence type="ECO:0000256" key="4">
    <source>
        <dbReference type="ARBA" id="ARBA00022967"/>
    </source>
</evidence>
<dbReference type="PANTHER" id="PTHR43507:SF1">
    <property type="entry name" value="NADH-UBIQUINONE OXIDOREDUCTASE CHAIN 4"/>
    <property type="match status" value="1"/>
</dbReference>
<dbReference type="GO" id="GO:0042773">
    <property type="term" value="P:ATP synthesis coupled electron transport"/>
    <property type="evidence" value="ECO:0007669"/>
    <property type="project" value="InterPro"/>
</dbReference>
<dbReference type="GO" id="GO:0015990">
    <property type="term" value="P:electron transport coupled proton transport"/>
    <property type="evidence" value="ECO:0007669"/>
    <property type="project" value="TreeGrafter"/>
</dbReference>
<keyword evidence="5 9" id="KW-1133">Transmembrane helix</keyword>
<dbReference type="PRINTS" id="PR01437">
    <property type="entry name" value="NUOXDRDTASE4"/>
</dbReference>
<keyword evidence="7 9" id="KW-0472">Membrane</keyword>
<feature type="transmembrane region" description="Helical" evidence="9">
    <location>
        <begin position="6"/>
        <end position="23"/>
    </location>
</feature>
<dbReference type="RefSeq" id="WP_094252809.1">
    <property type="nucleotide sequence ID" value="NZ_JBHLXL010000001.1"/>
</dbReference>
<feature type="transmembrane region" description="Helical" evidence="9">
    <location>
        <begin position="423"/>
        <end position="447"/>
    </location>
</feature>
<evidence type="ECO:0000256" key="8">
    <source>
        <dbReference type="RuleBase" id="RU000320"/>
    </source>
</evidence>
<evidence type="ECO:0000259" key="11">
    <source>
        <dbReference type="Pfam" id="PF01059"/>
    </source>
</evidence>
<feature type="transmembrane region" description="Helical" evidence="9">
    <location>
        <begin position="145"/>
        <end position="163"/>
    </location>
</feature>
<dbReference type="InterPro" id="IPR010227">
    <property type="entry name" value="NADH_Q_OxRdtase_chainM/4"/>
</dbReference>
<dbReference type="GO" id="GO:0003954">
    <property type="term" value="F:NADH dehydrogenase activity"/>
    <property type="evidence" value="ECO:0007669"/>
    <property type="project" value="TreeGrafter"/>
</dbReference>
<dbReference type="GO" id="GO:0048039">
    <property type="term" value="F:ubiquinone binding"/>
    <property type="evidence" value="ECO:0007669"/>
    <property type="project" value="TreeGrafter"/>
</dbReference>
<evidence type="ECO:0000259" key="10">
    <source>
        <dbReference type="Pfam" id="PF00361"/>
    </source>
</evidence>
<feature type="transmembrane region" description="Helical" evidence="9">
    <location>
        <begin position="389"/>
        <end position="411"/>
    </location>
</feature>
<dbReference type="OrthoDB" id="9811718at2"/>
<evidence type="ECO:0000313" key="12">
    <source>
        <dbReference type="EMBL" id="OYD57459.1"/>
    </source>
</evidence>
<feature type="domain" description="NADH:ubiquinone oxidoreductase chain 4 N-terminal" evidence="11">
    <location>
        <begin position="77"/>
        <end position="134"/>
    </location>
</feature>
<dbReference type="AlphaFoldDB" id="A0A235F8D0"/>
<evidence type="ECO:0000256" key="3">
    <source>
        <dbReference type="ARBA" id="ARBA00022692"/>
    </source>
</evidence>
<feature type="transmembrane region" description="Helical" evidence="9">
    <location>
        <begin position="93"/>
        <end position="115"/>
    </location>
</feature>
<dbReference type="InterPro" id="IPR000260">
    <property type="entry name" value="NADH4_N"/>
</dbReference>
<comment type="subcellular location">
    <subcellularLocation>
        <location evidence="1">Cell membrane</location>
        <topology evidence="1">Multi-pass membrane protein</topology>
    </subcellularLocation>
    <subcellularLocation>
        <location evidence="8">Membrane</location>
        <topology evidence="8">Multi-pass membrane protein</topology>
    </subcellularLocation>
</comment>
<accession>A0A235F8D0</accession>
<proteinExistence type="inferred from homology"/>
<feature type="transmembrane region" description="Helical" evidence="9">
    <location>
        <begin position="351"/>
        <end position="369"/>
    </location>
</feature>
<dbReference type="PANTHER" id="PTHR43507">
    <property type="entry name" value="NADH-UBIQUINONE OXIDOREDUCTASE CHAIN 4"/>
    <property type="match status" value="1"/>
</dbReference>
<dbReference type="Pfam" id="PF00361">
    <property type="entry name" value="Proton_antipo_M"/>
    <property type="match status" value="1"/>
</dbReference>
<dbReference type="GO" id="GO:0005886">
    <property type="term" value="C:plasma membrane"/>
    <property type="evidence" value="ECO:0007669"/>
    <property type="project" value="UniProtKB-SubCell"/>
</dbReference>
<dbReference type="InterPro" id="IPR003918">
    <property type="entry name" value="NADH_UbQ_OxRdtase"/>
</dbReference>
<evidence type="ECO:0000256" key="5">
    <source>
        <dbReference type="ARBA" id="ARBA00022989"/>
    </source>
</evidence>
<feature type="transmembrane region" description="Helical" evidence="9">
    <location>
        <begin position="35"/>
        <end position="53"/>
    </location>
</feature>
<evidence type="ECO:0000256" key="2">
    <source>
        <dbReference type="ARBA" id="ARBA00009025"/>
    </source>
</evidence>
<feature type="transmembrane region" description="Helical" evidence="9">
    <location>
        <begin position="320"/>
        <end position="339"/>
    </location>
</feature>
<feature type="transmembrane region" description="Helical" evidence="9">
    <location>
        <begin position="122"/>
        <end position="139"/>
    </location>
</feature>
<feature type="transmembrane region" description="Helical" evidence="9">
    <location>
        <begin position="291"/>
        <end position="313"/>
    </location>
</feature>
<dbReference type="EMBL" id="NOII01000003">
    <property type="protein sequence ID" value="OYD57459.1"/>
    <property type="molecule type" value="Genomic_DNA"/>
</dbReference>
<keyword evidence="13" id="KW-1185">Reference proteome</keyword>
<feature type="domain" description="NADH:quinone oxidoreductase/Mrp antiporter transmembrane" evidence="10">
    <location>
        <begin position="139"/>
        <end position="433"/>
    </location>
</feature>
<protein>
    <submittedName>
        <fullName evidence="12">NADH-quinone oxidoreductase subunit M</fullName>
    </submittedName>
</protein>
<dbReference type="InterPro" id="IPR001750">
    <property type="entry name" value="ND/Mrp_TM"/>
</dbReference>
<feature type="transmembrane region" description="Helical" evidence="9">
    <location>
        <begin position="175"/>
        <end position="195"/>
    </location>
</feature>
<keyword evidence="4" id="KW-1278">Translocase</keyword>
<evidence type="ECO:0000256" key="1">
    <source>
        <dbReference type="ARBA" id="ARBA00004651"/>
    </source>
</evidence>
<evidence type="ECO:0000256" key="9">
    <source>
        <dbReference type="SAM" id="Phobius"/>
    </source>
</evidence>
<comment type="similarity">
    <text evidence="2">Belongs to the complex I subunit 4 family.</text>
</comment>
<sequence>MSSMLLTLLIFSPLLSVLILLFVPSDDEKTLKMTGVLGALLPLIAAVTAFTAFDTAESGVQLEEVYQWITYEVFQANGELNYSIQYHIGADGLSMILILLTAFIAFLASIASFSIKEKLKSFYILFFILELGMLGVFSAQNLFLFFVFFELTLVPMFFLIGRYGYLNREKAAWSFLIYNGIGSAILLIAFVALFMKSGSMAFDQLKAVFALPEADLKEMYLTENFRMGILIAILAAFAVKLPVVPLHTWMLRVHAEAHPAIVMIHSGILLKIGAYGMIRFGLGIFPEEFKSLAGVIAVLGVVNLLYGAFLALSQSDMKKVLAYSSVSHMGIVLIGLAALNEYGIQGAVFQTVSHGLISALLFFLVGVLYNRRGSSQLHDFGGLASQMPVAAGLLLAGGLASLGLPGMSGFISEFMAFLGLFEVMPVTAAVGTIGLILTAVYVLRAVLGVTFGRVKREGTVYGADMTAAERFPAFMLLAAIIIIGCYPALLSGLLGATLESIKLGLGG</sequence>
<keyword evidence="3 8" id="KW-0812">Transmembrane</keyword>
<keyword evidence="6" id="KW-0520">NAD</keyword>
<gene>
    <name evidence="12" type="ORF">CGZ90_12335</name>
</gene>
<dbReference type="Pfam" id="PF01059">
    <property type="entry name" value="Oxidored_q5_N"/>
    <property type="match status" value="1"/>
</dbReference>
<name>A0A235F8D0_9BACL</name>
<dbReference type="Proteomes" id="UP000215059">
    <property type="component" value="Unassembled WGS sequence"/>
</dbReference>
<comment type="caution">
    <text evidence="12">The sequence shown here is derived from an EMBL/GenBank/DDBJ whole genome shotgun (WGS) entry which is preliminary data.</text>
</comment>
<dbReference type="GO" id="GO:0008137">
    <property type="term" value="F:NADH dehydrogenase (ubiquinone) activity"/>
    <property type="evidence" value="ECO:0007669"/>
    <property type="project" value="InterPro"/>
</dbReference>
<organism evidence="12 13">
    <name type="scientific">Fictibacillus aquaticus</name>
    <dbReference type="NCBI Taxonomy" id="2021314"/>
    <lineage>
        <taxon>Bacteria</taxon>
        <taxon>Bacillati</taxon>
        <taxon>Bacillota</taxon>
        <taxon>Bacilli</taxon>
        <taxon>Bacillales</taxon>
        <taxon>Fictibacillaceae</taxon>
        <taxon>Fictibacillus</taxon>
    </lineage>
</organism>
<reference evidence="12 13" key="1">
    <citation type="submission" date="2017-07" db="EMBL/GenBank/DDBJ databases">
        <title>Fictibacillus sp. nov. GDSW-R2A3 Genome sequencing and assembly.</title>
        <authorList>
            <person name="Mayilraj S."/>
        </authorList>
    </citation>
    <scope>NUCLEOTIDE SEQUENCE [LARGE SCALE GENOMIC DNA]</scope>
    <source>
        <strain evidence="12 13">GDSW-R2A3</strain>
    </source>
</reference>
<evidence type="ECO:0000313" key="13">
    <source>
        <dbReference type="Proteomes" id="UP000215059"/>
    </source>
</evidence>
<feature type="transmembrane region" description="Helical" evidence="9">
    <location>
        <begin position="227"/>
        <end position="249"/>
    </location>
</feature>
<evidence type="ECO:0000256" key="6">
    <source>
        <dbReference type="ARBA" id="ARBA00023027"/>
    </source>
</evidence>
<feature type="transmembrane region" description="Helical" evidence="9">
    <location>
        <begin position="474"/>
        <end position="498"/>
    </location>
</feature>
<dbReference type="NCBIfam" id="TIGR01972">
    <property type="entry name" value="NDH_I_M"/>
    <property type="match status" value="1"/>
</dbReference>
<feature type="transmembrane region" description="Helical" evidence="9">
    <location>
        <begin position="261"/>
        <end position="285"/>
    </location>
</feature>